<feature type="domain" description="Enoyl-CoA hydratase/isomerase" evidence="5">
    <location>
        <begin position="72"/>
        <end position="436"/>
    </location>
</feature>
<evidence type="ECO:0000256" key="1">
    <source>
        <dbReference type="ARBA" id="ARBA00001709"/>
    </source>
</evidence>
<evidence type="ECO:0000313" key="6">
    <source>
        <dbReference type="EMBL" id="TNY23678.1"/>
    </source>
</evidence>
<dbReference type="PANTHER" id="PTHR43176:SF3">
    <property type="entry name" value="3-HYDROXYISOBUTYRYL-COA HYDROLASE, MITOCHONDRIAL"/>
    <property type="match status" value="1"/>
</dbReference>
<dbReference type="OrthoDB" id="1737613at2759"/>
<dbReference type="CDD" id="cd06558">
    <property type="entry name" value="crotonase-like"/>
    <property type="match status" value="1"/>
</dbReference>
<keyword evidence="7" id="KW-1185">Reference proteome</keyword>
<gene>
    <name evidence="6" type="ORF">DMC30DRAFT_389154</name>
</gene>
<dbReference type="InterPro" id="IPR029045">
    <property type="entry name" value="ClpP/crotonase-like_dom_sf"/>
</dbReference>
<accession>A0A5C5G3M1</accession>
<comment type="catalytic activity">
    <reaction evidence="1">
        <text>3-hydroxy-2-methylpropanoyl-CoA + H2O = 3-hydroxy-2-methylpropanoate + CoA + H(+)</text>
        <dbReference type="Rhea" id="RHEA:20888"/>
        <dbReference type="ChEBI" id="CHEBI:11805"/>
        <dbReference type="ChEBI" id="CHEBI:15377"/>
        <dbReference type="ChEBI" id="CHEBI:15378"/>
        <dbReference type="ChEBI" id="CHEBI:57287"/>
        <dbReference type="ChEBI" id="CHEBI:57340"/>
        <dbReference type="EC" id="3.1.2.4"/>
    </reaction>
</comment>
<dbReference type="SUPFAM" id="SSF52096">
    <property type="entry name" value="ClpP/crotonase"/>
    <property type="match status" value="1"/>
</dbReference>
<dbReference type="STRING" id="5288.A0A5C5G3M1"/>
<dbReference type="GO" id="GO:0006574">
    <property type="term" value="P:L-valine catabolic process"/>
    <property type="evidence" value="ECO:0007669"/>
    <property type="project" value="TreeGrafter"/>
</dbReference>
<dbReference type="NCBIfam" id="NF004127">
    <property type="entry name" value="PRK05617.1"/>
    <property type="match status" value="1"/>
</dbReference>
<organism evidence="6 7">
    <name type="scientific">Rhodotorula diobovata</name>
    <dbReference type="NCBI Taxonomy" id="5288"/>
    <lineage>
        <taxon>Eukaryota</taxon>
        <taxon>Fungi</taxon>
        <taxon>Dikarya</taxon>
        <taxon>Basidiomycota</taxon>
        <taxon>Pucciniomycotina</taxon>
        <taxon>Microbotryomycetes</taxon>
        <taxon>Sporidiobolales</taxon>
        <taxon>Sporidiobolaceae</taxon>
        <taxon>Rhodotorula</taxon>
    </lineage>
</organism>
<dbReference type="EMBL" id="SOZI01000009">
    <property type="protein sequence ID" value="TNY23678.1"/>
    <property type="molecule type" value="Genomic_DNA"/>
</dbReference>
<feature type="compositionally biased region" description="Low complexity" evidence="4">
    <location>
        <begin position="34"/>
        <end position="57"/>
    </location>
</feature>
<feature type="region of interest" description="Disordered" evidence="4">
    <location>
        <begin position="1"/>
        <end position="20"/>
    </location>
</feature>
<dbReference type="InterPro" id="IPR045004">
    <property type="entry name" value="ECH_dom"/>
</dbReference>
<dbReference type="PANTHER" id="PTHR43176">
    <property type="entry name" value="3-HYDROXYISOBUTYRYL-COA HYDROLASE-RELATED"/>
    <property type="match status" value="1"/>
</dbReference>
<dbReference type="EC" id="3.1.2.4" evidence="2"/>
<evidence type="ECO:0000256" key="2">
    <source>
        <dbReference type="ARBA" id="ARBA00011915"/>
    </source>
</evidence>
<protein>
    <recommendedName>
        <fullName evidence="2">3-hydroxyisobutyryl-CoA hydrolase</fullName>
        <ecNumber evidence="2">3.1.2.4</ecNumber>
    </recommendedName>
</protein>
<evidence type="ECO:0000259" key="5">
    <source>
        <dbReference type="Pfam" id="PF16113"/>
    </source>
</evidence>
<feature type="region of interest" description="Disordered" evidence="4">
    <location>
        <begin position="34"/>
        <end position="61"/>
    </location>
</feature>
<comment type="caution">
    <text evidence="6">The sequence shown here is derived from an EMBL/GenBank/DDBJ whole genome shotgun (WGS) entry which is preliminary data.</text>
</comment>
<evidence type="ECO:0000313" key="7">
    <source>
        <dbReference type="Proteomes" id="UP000311382"/>
    </source>
</evidence>
<reference evidence="6 7" key="1">
    <citation type="submission" date="2019-03" db="EMBL/GenBank/DDBJ databases">
        <title>Rhodosporidium diobovatum UCD-FST 08-225 genome sequencing, assembly, and annotation.</title>
        <authorList>
            <person name="Fakankun I.U."/>
            <person name="Fristensky B."/>
            <person name="Levin D.B."/>
        </authorList>
    </citation>
    <scope>NUCLEOTIDE SEQUENCE [LARGE SCALE GENOMIC DNA]</scope>
    <source>
        <strain evidence="6 7">UCD-FST 08-225</strain>
    </source>
</reference>
<dbReference type="GO" id="GO:0003860">
    <property type="term" value="F:3-hydroxyisobutyryl-CoA hydrolase activity"/>
    <property type="evidence" value="ECO:0007669"/>
    <property type="project" value="UniProtKB-EC"/>
</dbReference>
<proteinExistence type="predicted"/>
<dbReference type="Gene3D" id="3.90.226.10">
    <property type="entry name" value="2-enoyl-CoA Hydratase, Chain A, domain 1"/>
    <property type="match status" value="1"/>
</dbReference>
<dbReference type="GO" id="GO:0005739">
    <property type="term" value="C:mitochondrion"/>
    <property type="evidence" value="ECO:0007669"/>
    <property type="project" value="TreeGrafter"/>
</dbReference>
<evidence type="ECO:0000256" key="4">
    <source>
        <dbReference type="SAM" id="MobiDB-lite"/>
    </source>
</evidence>
<evidence type="ECO:0000256" key="3">
    <source>
        <dbReference type="ARBA" id="ARBA00022801"/>
    </source>
</evidence>
<dbReference type="Pfam" id="PF16113">
    <property type="entry name" value="ECH_2"/>
    <property type="match status" value="1"/>
</dbReference>
<dbReference type="InterPro" id="IPR032259">
    <property type="entry name" value="HIBYL-CoA-H"/>
</dbReference>
<sequence length="542" mass="58950">MLPRVGSSCRPSLRTAMSPPAARAQLIAAQLSSSSSSSSSSSARPAASASSSTSPSSATPPPVEFEAVHALRRITLNRPKALNSLNEEMVDLVYSHLERIEASELANVVLIKGAGKHFCAGGDVVSLMKHLESEKTYKKASGFFHKEYRTNHLLATTPKPVVSFMTGVVFGGGVGMTGHGAFRVATETTQIAMPETKIGLFPDVGANFLLPRLDGQLGLYLGLTSFPLKGAATFFAGLATHYVPSERLPALEARLSELDVSATHETVNAAIEEFAADASELQQALANYPLVGPLRRAIDAIFSRPTAEAMVADLRKLEDGSLDLRKIVLAHDGEVDMSSLQRWARETREAIELRSPTSVKLTIKAIREGAKLSIDEVLTMDARIAAACCSPPVHPDFRTGVTDLLIHKRKPEEGQRPAWQPATLKEVSDEHIHRTFFASPPPFDNPSVPNLRLAQLRQSRPGQPLPPYKHSPHARWALPSERDVEKIVKGEDKGSDDYAVTAKEVVERLVRRSGGKVGVREKVEEVLRRKTVPADEQTIKWV</sequence>
<keyword evidence="3 6" id="KW-0378">Hydrolase</keyword>
<dbReference type="Proteomes" id="UP000311382">
    <property type="component" value="Unassembled WGS sequence"/>
</dbReference>
<name>A0A5C5G3M1_9BASI</name>
<dbReference type="AlphaFoldDB" id="A0A5C5G3M1"/>